<evidence type="ECO:0000313" key="5">
    <source>
        <dbReference type="EMBL" id="MBB1260546.1"/>
    </source>
</evidence>
<gene>
    <name evidence="4" type="ORF">H3146_10515</name>
    <name evidence="5" type="ORF">H3147_17160</name>
</gene>
<protein>
    <submittedName>
        <fullName evidence="5">DUF4129 domain-containing protein</fullName>
    </submittedName>
</protein>
<proteinExistence type="predicted"/>
<dbReference type="AlphaFoldDB" id="A0A7W3ZU56"/>
<name>A0A7W3ZU56_9ACTN</name>
<keyword evidence="2" id="KW-0472">Membrane</keyword>
<dbReference type="Proteomes" id="UP000517765">
    <property type="component" value="Unassembled WGS sequence"/>
</dbReference>
<evidence type="ECO:0000259" key="3">
    <source>
        <dbReference type="Pfam" id="PF13559"/>
    </source>
</evidence>
<dbReference type="EMBL" id="JABJWZ010000070">
    <property type="protein sequence ID" value="MBB1253797.1"/>
    <property type="molecule type" value="Genomic_DNA"/>
</dbReference>
<evidence type="ECO:0000313" key="4">
    <source>
        <dbReference type="EMBL" id="MBB1253797.1"/>
    </source>
</evidence>
<feature type="region of interest" description="Disordered" evidence="1">
    <location>
        <begin position="1"/>
        <end position="32"/>
    </location>
</feature>
<feature type="compositionally biased region" description="Acidic residues" evidence="1">
    <location>
        <begin position="1"/>
        <end position="10"/>
    </location>
</feature>
<feature type="compositionally biased region" description="Basic and acidic residues" evidence="1">
    <location>
        <begin position="13"/>
        <end position="32"/>
    </location>
</feature>
<evidence type="ECO:0000256" key="1">
    <source>
        <dbReference type="SAM" id="MobiDB-lite"/>
    </source>
</evidence>
<organism evidence="5 6">
    <name type="scientific">Streptomyces alkaliterrae</name>
    <dbReference type="NCBI Taxonomy" id="2213162"/>
    <lineage>
        <taxon>Bacteria</taxon>
        <taxon>Bacillati</taxon>
        <taxon>Actinomycetota</taxon>
        <taxon>Actinomycetes</taxon>
        <taxon>Kitasatosporales</taxon>
        <taxon>Streptomycetaceae</taxon>
        <taxon>Streptomyces</taxon>
    </lineage>
</organism>
<reference evidence="5" key="2">
    <citation type="journal article" name="Syst. Appl. Microbiol.">
        <title>Streptomyces alkaliterrae sp. nov., isolated from an alkaline soil, and emended descriptions of Streptomyces alkaliphilus, Streptomyces calidiresistens and Streptomyces durbertensis.</title>
        <authorList>
            <person name="Swiecimska M."/>
            <person name="Golinska P."/>
            <person name="Nouioui I."/>
            <person name="Wypij M."/>
            <person name="Rai M."/>
            <person name="Sangal V."/>
            <person name="Goodfellow M."/>
        </authorList>
    </citation>
    <scope>NUCLEOTIDE SEQUENCE</scope>
    <source>
        <strain evidence="4">OF3</strain>
        <strain evidence="5">OF8</strain>
    </source>
</reference>
<reference evidence="6 7" key="1">
    <citation type="submission" date="2020-05" db="EMBL/GenBank/DDBJ databases">
        <title>Classification of alakaliphilic streptomycetes isolated from an alkaline soil next to Lonar Crater, India and a proposal for the recognition of Streptomyces alkaliterrae sp. nov.</title>
        <authorList>
            <person name="Golinska P."/>
        </authorList>
    </citation>
    <scope>NUCLEOTIDE SEQUENCE [LARGE SCALE GENOMIC DNA]</scope>
    <source>
        <strain evidence="7">OF3</strain>
        <strain evidence="6">OF8</strain>
    </source>
</reference>
<accession>A0A7W3ZU56</accession>
<sequence length="220" mass="24080">MPGPQDDEVPVELGRRAAREAAERELSGPEYREHEPGLLRRALGWLVDQLERLLSAGADVTPAGWVGVAAVLLLAVALIIAVRLRLGRLRHPTGDRSASLFADSVTTAAQHRAAAERLAAEHRWSEAVQERTRALVRSLEERTLLTHRPGRTADEAAAEAGDALPAYRDELRLTARSFDEVTYAHRAADVAAYRRIRDLDEAVARTSLRPTPTGRPGAEP</sequence>
<keyword evidence="2" id="KW-0812">Transmembrane</keyword>
<evidence type="ECO:0000313" key="6">
    <source>
        <dbReference type="Proteomes" id="UP000517765"/>
    </source>
</evidence>
<dbReference type="EMBL" id="JABJXA010000103">
    <property type="protein sequence ID" value="MBB1260546.1"/>
    <property type="molecule type" value="Genomic_DNA"/>
</dbReference>
<feature type="region of interest" description="Disordered" evidence="1">
    <location>
        <begin position="201"/>
        <end position="220"/>
    </location>
</feature>
<feature type="transmembrane region" description="Helical" evidence="2">
    <location>
        <begin position="63"/>
        <end position="82"/>
    </location>
</feature>
<dbReference type="Pfam" id="PF13559">
    <property type="entry name" value="DUF4129"/>
    <property type="match status" value="1"/>
</dbReference>
<feature type="domain" description="Protein-glutamine gamma-glutamyltransferase-like C-terminal" evidence="3">
    <location>
        <begin position="133"/>
        <end position="201"/>
    </location>
</feature>
<evidence type="ECO:0000256" key="2">
    <source>
        <dbReference type="SAM" id="Phobius"/>
    </source>
</evidence>
<keyword evidence="2" id="KW-1133">Transmembrane helix</keyword>
<dbReference type="Proteomes" id="UP000525686">
    <property type="component" value="Unassembled WGS sequence"/>
</dbReference>
<comment type="caution">
    <text evidence="5">The sequence shown here is derived from an EMBL/GenBank/DDBJ whole genome shotgun (WGS) entry which is preliminary data.</text>
</comment>
<dbReference type="InterPro" id="IPR025403">
    <property type="entry name" value="TgpA-like_C"/>
</dbReference>
<evidence type="ECO:0000313" key="7">
    <source>
        <dbReference type="Proteomes" id="UP000525686"/>
    </source>
</evidence>